<protein>
    <submittedName>
        <fullName evidence="1">Uncharacterized protein</fullName>
    </submittedName>
</protein>
<accession>A0A820M1L9</accession>
<dbReference type="EMBL" id="CAJOBB010020195">
    <property type="protein sequence ID" value="CAF4365608.1"/>
    <property type="molecule type" value="Genomic_DNA"/>
</dbReference>
<proteinExistence type="predicted"/>
<gene>
    <name evidence="1" type="ORF">KXQ929_LOCUS49068</name>
</gene>
<organism evidence="1 2">
    <name type="scientific">Adineta steineri</name>
    <dbReference type="NCBI Taxonomy" id="433720"/>
    <lineage>
        <taxon>Eukaryota</taxon>
        <taxon>Metazoa</taxon>
        <taxon>Spiralia</taxon>
        <taxon>Gnathifera</taxon>
        <taxon>Rotifera</taxon>
        <taxon>Eurotatoria</taxon>
        <taxon>Bdelloidea</taxon>
        <taxon>Adinetida</taxon>
        <taxon>Adinetidae</taxon>
        <taxon>Adineta</taxon>
    </lineage>
</organism>
<dbReference type="Proteomes" id="UP000663868">
    <property type="component" value="Unassembled WGS sequence"/>
</dbReference>
<sequence>MLNIYSRTVYDVQVSENNNLFNDTKQYRIILRECGGRLGNRLFMFATAY</sequence>
<reference evidence="1" key="1">
    <citation type="submission" date="2021-02" db="EMBL/GenBank/DDBJ databases">
        <authorList>
            <person name="Nowell W R."/>
        </authorList>
    </citation>
    <scope>NUCLEOTIDE SEQUENCE</scope>
</reference>
<name>A0A820M1L9_9BILA</name>
<evidence type="ECO:0000313" key="1">
    <source>
        <dbReference type="EMBL" id="CAF4365608.1"/>
    </source>
</evidence>
<comment type="caution">
    <text evidence="1">The sequence shown here is derived from an EMBL/GenBank/DDBJ whole genome shotgun (WGS) entry which is preliminary data.</text>
</comment>
<feature type="non-terminal residue" evidence="1">
    <location>
        <position position="49"/>
    </location>
</feature>
<evidence type="ECO:0000313" key="2">
    <source>
        <dbReference type="Proteomes" id="UP000663868"/>
    </source>
</evidence>
<dbReference type="AlphaFoldDB" id="A0A820M1L9"/>